<feature type="domain" description="Glycoside hydrolase family 65 N-terminal" evidence="5">
    <location>
        <begin position="26"/>
        <end position="292"/>
    </location>
</feature>
<dbReference type="InterPro" id="IPR012341">
    <property type="entry name" value="6hp_glycosidase-like_sf"/>
</dbReference>
<dbReference type="Gene3D" id="2.60.420.10">
    <property type="entry name" value="Maltose phosphorylase, domain 3"/>
    <property type="match status" value="1"/>
</dbReference>
<dbReference type="PIRSF" id="PIRSF036289">
    <property type="entry name" value="Glycosyl_hydrolase_malt_phosph"/>
    <property type="match status" value="1"/>
</dbReference>
<dbReference type="GO" id="GO:0016787">
    <property type="term" value="F:hydrolase activity"/>
    <property type="evidence" value="ECO:0007669"/>
    <property type="project" value="UniProtKB-KW"/>
</dbReference>
<dbReference type="RefSeq" id="WP_425308163.1">
    <property type="nucleotide sequence ID" value="NZ_CP154795.1"/>
</dbReference>
<keyword evidence="6" id="KW-0378">Hydrolase</keyword>
<dbReference type="InterPro" id="IPR017045">
    <property type="entry name" value="Malt_Pase/Glycosyl_Hdrlase"/>
</dbReference>
<evidence type="ECO:0000256" key="2">
    <source>
        <dbReference type="ARBA" id="ARBA00023295"/>
    </source>
</evidence>
<dbReference type="Pfam" id="PF03636">
    <property type="entry name" value="Glyco_hydro_65N"/>
    <property type="match status" value="1"/>
</dbReference>
<evidence type="ECO:0000313" key="7">
    <source>
        <dbReference type="Proteomes" id="UP001442841"/>
    </source>
</evidence>
<feature type="domain" description="Glycoside hydrolase family 65 C-terminal" evidence="4">
    <location>
        <begin position="720"/>
        <end position="781"/>
    </location>
</feature>
<sequence length="828" mass="93433">MNHTLPDPTDPLDRTRFPLEEWRLLETDWDDADIGTTETLFAVGNGYIGMRGNPEEGRPAHTHGTYVNGFHETWPIRHAEDAHGFARIGQTIVNVPDAKVLKIYVDDEPFLLPMADLDAYERFLDFRQGVLRRKVIWRTSAGKRVQINTTRMVSFTHRHLAIMTIDITMLSGEAPIVISSQVVNRQDGRDDYSVMTKTAAGSSDPRKAESVDRRILEPQSQWCGDGRLLLTYRCADSKMTLAVGADHTMITENTYSEISSAEGDHAKHVYRINAEQGVPIHLEKLVAYHTSRGAPVRELADRCQRTLERAREVGVEAIHDDQITWLERFWEECDVELPEQPAIQQAVRWNLFQLAQAAARAEGQGIAAKGVTGSGYSGHYFWDTEIYVMPFLTYTMPQAARCALRFRYTMLDAARKRASEMAALGALFPWRTINGEEASAYYAAGTAQYHIDADVAYALMKYVRAADDQDFLHHEGADILVETARFWADLGFWRSNGGDEFHIHSVTGPDEYTTVVNDNLFTNIMARDNLATAARTVRELKETQPEVYARLQARLDLDCEEVDEWERCAEAMFIPYDERIGVHPQDMHFLERELWDLANTPASKRPLMLHYHPLVIYRFQVLKQADVVMALFLQGDDFTPEEKRANFEYYDPITTGDSTLSAVVQAIIAAEVGYYDLALRYFHSGLFVDLDDRHRNTSDGVHVASTGGVWSALVYGFGGLRDHNGQLAFNPRLPEPWPEMRFRLRLKDSRLRVRVTHDSARFELASGDEVTLTVADEEITVRPGEPVEVALPPRPADLGETAGGLALVGGHRKDGSIMTASVPRSRQG</sequence>
<dbReference type="InterPro" id="IPR011013">
    <property type="entry name" value="Gal_mutarotase_sf_dom"/>
</dbReference>
<dbReference type="InterPro" id="IPR008928">
    <property type="entry name" value="6-hairpin_glycosidase_sf"/>
</dbReference>
<keyword evidence="7" id="KW-1185">Reference proteome</keyword>
<gene>
    <name evidence="6" type="ORF">AADG42_05230</name>
</gene>
<dbReference type="Pfam" id="PF03632">
    <property type="entry name" value="Glyco_hydro_65m"/>
    <property type="match status" value="1"/>
</dbReference>
<dbReference type="Gene3D" id="1.50.10.10">
    <property type="match status" value="1"/>
</dbReference>
<dbReference type="InterPro" id="IPR005195">
    <property type="entry name" value="Glyco_hydro_65_M"/>
</dbReference>
<keyword evidence="2" id="KW-0326">Glycosidase</keyword>
<dbReference type="Gene3D" id="2.70.98.40">
    <property type="entry name" value="Glycoside hydrolase, family 65, N-terminal domain"/>
    <property type="match status" value="1"/>
</dbReference>
<dbReference type="PANTHER" id="PTHR11051:SF13">
    <property type="entry name" value="GLYCOSYL TRANSFERASE"/>
    <property type="match status" value="1"/>
</dbReference>
<evidence type="ECO:0000259" key="4">
    <source>
        <dbReference type="Pfam" id="PF03633"/>
    </source>
</evidence>
<comment type="similarity">
    <text evidence="1">Belongs to the glycosyl hydrolase 65 family.</text>
</comment>
<evidence type="ECO:0000256" key="1">
    <source>
        <dbReference type="ARBA" id="ARBA00006768"/>
    </source>
</evidence>
<evidence type="ECO:0000259" key="3">
    <source>
        <dbReference type="Pfam" id="PF03632"/>
    </source>
</evidence>
<dbReference type="Pfam" id="PF03633">
    <property type="entry name" value="Glyco_hydro_65C"/>
    <property type="match status" value="1"/>
</dbReference>
<feature type="domain" description="Glycoside hydrolase family 65 central catalytic" evidence="3">
    <location>
        <begin position="348"/>
        <end position="710"/>
    </location>
</feature>
<name>A0ABZ3FL15_9ACTN</name>
<accession>A0ABZ3FL15</accession>
<evidence type="ECO:0000259" key="5">
    <source>
        <dbReference type="Pfam" id="PF03636"/>
    </source>
</evidence>
<dbReference type="SUPFAM" id="SSF74650">
    <property type="entry name" value="Galactose mutarotase-like"/>
    <property type="match status" value="1"/>
</dbReference>
<organism evidence="6 7">
    <name type="scientific">Ammonicoccus fulvus</name>
    <dbReference type="NCBI Taxonomy" id="3138240"/>
    <lineage>
        <taxon>Bacteria</taxon>
        <taxon>Bacillati</taxon>
        <taxon>Actinomycetota</taxon>
        <taxon>Actinomycetes</taxon>
        <taxon>Propionibacteriales</taxon>
        <taxon>Propionibacteriaceae</taxon>
        <taxon>Ammonicoccus</taxon>
    </lineage>
</organism>
<dbReference type="Proteomes" id="UP001442841">
    <property type="component" value="Chromosome"/>
</dbReference>
<dbReference type="PANTHER" id="PTHR11051">
    <property type="entry name" value="GLYCOSYL HYDROLASE-RELATED"/>
    <property type="match status" value="1"/>
</dbReference>
<dbReference type="EMBL" id="CP154795">
    <property type="protein sequence ID" value="XAN06734.1"/>
    <property type="molecule type" value="Genomic_DNA"/>
</dbReference>
<dbReference type="InterPro" id="IPR005196">
    <property type="entry name" value="Glyco_hydro_65_N"/>
</dbReference>
<dbReference type="InterPro" id="IPR005194">
    <property type="entry name" value="Glyco_hydro_65_C"/>
</dbReference>
<dbReference type="InterPro" id="IPR037018">
    <property type="entry name" value="GH65_N"/>
</dbReference>
<reference evidence="6 7" key="1">
    <citation type="submission" date="2024-04" db="EMBL/GenBank/DDBJ databases">
        <title>Isolation of an actinomycete strain from pig manure.</title>
        <authorList>
            <person name="Gong T."/>
            <person name="Yu Z."/>
            <person name="An M."/>
            <person name="Wei C."/>
            <person name="Yang W."/>
            <person name="Liu L."/>
        </authorList>
    </citation>
    <scope>NUCLEOTIDE SEQUENCE [LARGE SCALE GENOMIC DNA]</scope>
    <source>
        <strain evidence="6 7">ZF39</strain>
    </source>
</reference>
<evidence type="ECO:0000313" key="6">
    <source>
        <dbReference type="EMBL" id="XAN06734.1"/>
    </source>
</evidence>
<dbReference type="SUPFAM" id="SSF48208">
    <property type="entry name" value="Six-hairpin glycosidases"/>
    <property type="match status" value="1"/>
</dbReference>
<protein>
    <submittedName>
        <fullName evidence="6">Glycosyl hydrolase family 65 protein</fullName>
    </submittedName>
</protein>
<proteinExistence type="inferred from homology"/>